<gene>
    <name evidence="11" type="ORF">CANVERA_P4592</name>
</gene>
<evidence type="ECO:0000256" key="6">
    <source>
        <dbReference type="ARBA" id="ARBA00022824"/>
    </source>
</evidence>
<protein>
    <recommendedName>
        <fullName evidence="13">GPI transamidase component GPI17</fullName>
    </recommendedName>
</protein>
<name>A0A9W4U159_9ASCO</name>
<dbReference type="OrthoDB" id="28748at2759"/>
<keyword evidence="5 10" id="KW-0812">Transmembrane</keyword>
<dbReference type="PANTHER" id="PTHR21072">
    <property type="entry name" value="GPI TRANSAMIDASE COMPONENT PIG-S"/>
    <property type="match status" value="1"/>
</dbReference>
<keyword evidence="7 10" id="KW-1133">Transmembrane helix</keyword>
<sequence length="389" mass="45103">MVVSKESKSISSVRDFITLFVIIFISGVGYPLFQYTTSIYRANLPTITQKDINFEIPIRNDPEELNKQIEKQYGIKFWKFKQEENGEVIDSLDKFESELNSYGKSFNNYLPFDNYNIVISLLVENGIPLNWEIDQAIKESFTPFLSLFPNQNFSITTNINYFSKLNKQYENGIIKENELTTFINFNDWNINQNNVEHTINFLIYLPKNQLSIENSKSNSFLIPRWGGVKIYNSKLPLMKHSTINKNELIPILQTFQAHVFKLFGIPNGNISSFKRINLYNHIKSTYETLGSLYKLTNQLQNINIPESTADEVKQSLKYLEIAIEKHDLEYSLKALNSANKAFFDPTMVQQAYFPSEHKLAVLLPLLGPIASIVIFSIMKLIKQRKRKID</sequence>
<feature type="transmembrane region" description="Helical" evidence="10">
    <location>
        <begin position="359"/>
        <end position="381"/>
    </location>
</feature>
<evidence type="ECO:0000256" key="9">
    <source>
        <dbReference type="ARBA" id="ARBA00023180"/>
    </source>
</evidence>
<evidence type="ECO:0000256" key="8">
    <source>
        <dbReference type="ARBA" id="ARBA00023136"/>
    </source>
</evidence>
<dbReference type="Proteomes" id="UP001152885">
    <property type="component" value="Unassembled WGS sequence"/>
</dbReference>
<reference evidence="11" key="1">
    <citation type="submission" date="2022-12" db="EMBL/GenBank/DDBJ databases">
        <authorList>
            <person name="Brejova B."/>
        </authorList>
    </citation>
    <scope>NUCLEOTIDE SEQUENCE</scope>
</reference>
<keyword evidence="4" id="KW-0337">GPI-anchor biosynthesis</keyword>
<dbReference type="EMBL" id="CANTUO010000005">
    <property type="protein sequence ID" value="CAI5760081.1"/>
    <property type="molecule type" value="Genomic_DNA"/>
</dbReference>
<dbReference type="GO" id="GO:0042765">
    <property type="term" value="C:GPI-anchor transamidase complex"/>
    <property type="evidence" value="ECO:0007669"/>
    <property type="project" value="InterPro"/>
</dbReference>
<evidence type="ECO:0008006" key="13">
    <source>
        <dbReference type="Google" id="ProtNLM"/>
    </source>
</evidence>
<accession>A0A9W4U159</accession>
<evidence type="ECO:0000256" key="5">
    <source>
        <dbReference type="ARBA" id="ARBA00022692"/>
    </source>
</evidence>
<comment type="pathway">
    <text evidence="2">Glycolipid biosynthesis; glycosylphosphatidylinositol-anchor biosynthesis.</text>
</comment>
<proteinExistence type="inferred from homology"/>
<keyword evidence="8 10" id="KW-0472">Membrane</keyword>
<evidence type="ECO:0000313" key="12">
    <source>
        <dbReference type="Proteomes" id="UP001152885"/>
    </source>
</evidence>
<dbReference type="PANTHER" id="PTHR21072:SF13">
    <property type="entry name" value="GPI TRANSAMIDASE COMPONENT PIG-S"/>
    <property type="match status" value="1"/>
</dbReference>
<dbReference type="GO" id="GO:0006506">
    <property type="term" value="P:GPI anchor biosynthetic process"/>
    <property type="evidence" value="ECO:0007669"/>
    <property type="project" value="UniProtKB-KW"/>
</dbReference>
<evidence type="ECO:0000256" key="7">
    <source>
        <dbReference type="ARBA" id="ARBA00022989"/>
    </source>
</evidence>
<evidence type="ECO:0000313" key="11">
    <source>
        <dbReference type="EMBL" id="CAI5760081.1"/>
    </source>
</evidence>
<evidence type="ECO:0000256" key="1">
    <source>
        <dbReference type="ARBA" id="ARBA00004477"/>
    </source>
</evidence>
<keyword evidence="6" id="KW-0256">Endoplasmic reticulum</keyword>
<dbReference type="InterPro" id="IPR019540">
    <property type="entry name" value="PtdIno-glycan_biosynth_class_S"/>
</dbReference>
<comment type="caution">
    <text evidence="11">The sequence shown here is derived from an EMBL/GenBank/DDBJ whole genome shotgun (WGS) entry which is preliminary data.</text>
</comment>
<evidence type="ECO:0000256" key="3">
    <source>
        <dbReference type="ARBA" id="ARBA00005316"/>
    </source>
</evidence>
<keyword evidence="12" id="KW-1185">Reference proteome</keyword>
<evidence type="ECO:0000256" key="10">
    <source>
        <dbReference type="SAM" id="Phobius"/>
    </source>
</evidence>
<dbReference type="Pfam" id="PF10510">
    <property type="entry name" value="PIG-S"/>
    <property type="match status" value="1"/>
</dbReference>
<dbReference type="GO" id="GO:0016255">
    <property type="term" value="P:attachment of GPI anchor to protein"/>
    <property type="evidence" value="ECO:0007669"/>
    <property type="project" value="InterPro"/>
</dbReference>
<comment type="similarity">
    <text evidence="3">Belongs to the PIGS family.</text>
</comment>
<evidence type="ECO:0000256" key="4">
    <source>
        <dbReference type="ARBA" id="ARBA00022502"/>
    </source>
</evidence>
<dbReference type="AlphaFoldDB" id="A0A9W4U159"/>
<evidence type="ECO:0000256" key="2">
    <source>
        <dbReference type="ARBA" id="ARBA00004687"/>
    </source>
</evidence>
<organism evidence="11 12">
    <name type="scientific">Candida verbasci</name>
    <dbReference type="NCBI Taxonomy" id="1227364"/>
    <lineage>
        <taxon>Eukaryota</taxon>
        <taxon>Fungi</taxon>
        <taxon>Dikarya</taxon>
        <taxon>Ascomycota</taxon>
        <taxon>Saccharomycotina</taxon>
        <taxon>Pichiomycetes</taxon>
        <taxon>Debaryomycetaceae</taxon>
        <taxon>Candida/Lodderomyces clade</taxon>
        <taxon>Candida</taxon>
    </lineage>
</organism>
<feature type="transmembrane region" description="Helical" evidence="10">
    <location>
        <begin position="12"/>
        <end position="33"/>
    </location>
</feature>
<comment type="subcellular location">
    <subcellularLocation>
        <location evidence="1">Endoplasmic reticulum membrane</location>
        <topology evidence="1">Multi-pass membrane protein</topology>
    </subcellularLocation>
</comment>
<keyword evidence="9" id="KW-0325">Glycoprotein</keyword>